<evidence type="ECO:0000256" key="3">
    <source>
        <dbReference type="ARBA" id="ARBA00023163"/>
    </source>
</evidence>
<dbReference type="EMBL" id="CP016617">
    <property type="protein sequence ID" value="ANY82513.1"/>
    <property type="molecule type" value="Genomic_DNA"/>
</dbReference>
<evidence type="ECO:0000256" key="1">
    <source>
        <dbReference type="ARBA" id="ARBA00023015"/>
    </source>
</evidence>
<dbReference type="GO" id="GO:0003677">
    <property type="term" value="F:DNA binding"/>
    <property type="evidence" value="ECO:0007669"/>
    <property type="project" value="UniProtKB-KW"/>
</dbReference>
<proteinExistence type="predicted"/>
<dbReference type="GO" id="GO:0005829">
    <property type="term" value="C:cytosol"/>
    <property type="evidence" value="ECO:0007669"/>
    <property type="project" value="TreeGrafter"/>
</dbReference>
<evidence type="ECO:0000313" key="6">
    <source>
        <dbReference type="EMBL" id="ANY82513.1"/>
    </source>
</evidence>
<dbReference type="Pfam" id="PF13545">
    <property type="entry name" value="HTH_Crp_2"/>
    <property type="match status" value="1"/>
</dbReference>
<organism evidence="6">
    <name type="scientific">Microvirga ossetica</name>
    <dbReference type="NCBI Taxonomy" id="1882682"/>
    <lineage>
        <taxon>Bacteria</taxon>
        <taxon>Pseudomonadati</taxon>
        <taxon>Pseudomonadota</taxon>
        <taxon>Alphaproteobacteria</taxon>
        <taxon>Hyphomicrobiales</taxon>
        <taxon>Methylobacteriaceae</taxon>
        <taxon>Microvirga</taxon>
    </lineage>
</organism>
<protein>
    <submittedName>
        <fullName evidence="6">Crp/Fnr family transcriptional regulator</fullName>
    </submittedName>
</protein>
<dbReference type="InterPro" id="IPR036390">
    <property type="entry name" value="WH_DNA-bd_sf"/>
</dbReference>
<dbReference type="PANTHER" id="PTHR24567">
    <property type="entry name" value="CRP FAMILY TRANSCRIPTIONAL REGULATORY PROTEIN"/>
    <property type="match status" value="1"/>
</dbReference>
<dbReference type="PROSITE" id="PS50042">
    <property type="entry name" value="CNMP_BINDING_3"/>
    <property type="match status" value="1"/>
</dbReference>
<keyword evidence="6" id="KW-0614">Plasmid</keyword>
<dbReference type="SUPFAM" id="SSF46785">
    <property type="entry name" value="Winged helix' DNA-binding domain"/>
    <property type="match status" value="1"/>
</dbReference>
<dbReference type="InterPro" id="IPR000595">
    <property type="entry name" value="cNMP-bd_dom"/>
</dbReference>
<accession>A0A1B2ERA8</accession>
<gene>
    <name evidence="6" type="ORF">BB934_29965</name>
</gene>
<evidence type="ECO:0000259" key="5">
    <source>
        <dbReference type="PROSITE" id="PS51063"/>
    </source>
</evidence>
<dbReference type="Gene3D" id="2.60.120.10">
    <property type="entry name" value="Jelly Rolls"/>
    <property type="match status" value="1"/>
</dbReference>
<dbReference type="InterPro" id="IPR018490">
    <property type="entry name" value="cNMP-bd_dom_sf"/>
</dbReference>
<dbReference type="RefSeq" id="WP_099513622.1">
    <property type="nucleotide sequence ID" value="NZ_CP016617.1"/>
</dbReference>
<geneLocation type="plasmid" evidence="6">
    <name>unnamed1</name>
</geneLocation>
<dbReference type="InterPro" id="IPR050397">
    <property type="entry name" value="Env_Response_Regulators"/>
</dbReference>
<feature type="domain" description="HTH crp-type" evidence="5">
    <location>
        <begin position="146"/>
        <end position="212"/>
    </location>
</feature>
<dbReference type="CDD" id="cd00038">
    <property type="entry name" value="CAP_ED"/>
    <property type="match status" value="1"/>
</dbReference>
<name>A0A1B2ERA8_9HYPH</name>
<keyword evidence="2" id="KW-0238">DNA-binding</keyword>
<dbReference type="GO" id="GO:0003700">
    <property type="term" value="F:DNA-binding transcription factor activity"/>
    <property type="evidence" value="ECO:0007669"/>
    <property type="project" value="TreeGrafter"/>
</dbReference>
<reference evidence="6" key="1">
    <citation type="submission" date="2016-07" db="EMBL/GenBank/DDBJ databases">
        <title>Microvirga ossetica sp. nov. a new species of rhizobia isolated from root nodules of the legume species Vicia alpestris Steven originated from North Ossetia region in the Caucasus.</title>
        <authorList>
            <person name="Safronova V.I."/>
            <person name="Kuznetsova I.G."/>
            <person name="Sazanova A.L."/>
            <person name="Belimov A."/>
            <person name="Andronov E."/>
            <person name="Osledkin Y.S."/>
            <person name="Onishchuk O.P."/>
            <person name="Kurchak O.N."/>
            <person name="Shaposhnikov A.I."/>
            <person name="Willems A."/>
            <person name="Tikhonovich I.A."/>
        </authorList>
    </citation>
    <scope>NUCLEOTIDE SEQUENCE [LARGE SCALE GENOMIC DNA]</scope>
    <source>
        <strain evidence="6">V5/3M</strain>
        <plasmid evidence="6">unnamed1</plasmid>
    </source>
</reference>
<dbReference type="InterPro" id="IPR012318">
    <property type="entry name" value="HTH_CRP"/>
</dbReference>
<keyword evidence="1" id="KW-0805">Transcription regulation</keyword>
<dbReference type="AlphaFoldDB" id="A0A1B2ERA8"/>
<keyword evidence="3" id="KW-0804">Transcription</keyword>
<sequence length="251" mass="27999">MAKLMNADHRTNWLLASLEAADFAALEPHLELVDLSRGQVLYEPGDPLRYAYFPHFAVVSLVNMMEDGGTVEVALFGRGGVLGRALVTREAFGRYIVQIAGTASRIPTERLEEVRTARPKLRQLLQRYGEVLLAQTFQILSCNAVHPVEARCCRWILMAQDQADQEVLPLTHEFLAEMLGVQRSTVSVVTRTLQTAGLIRQRRGGIIVLDRAGLEETTCECYDKIRRLYQRLLPGADAAQTPSGEPIPDRS</sequence>
<dbReference type="PROSITE" id="PS51063">
    <property type="entry name" value="HTH_CRP_2"/>
    <property type="match status" value="1"/>
</dbReference>
<dbReference type="OrthoDB" id="7506088at2"/>
<feature type="domain" description="Cyclic nucleotide-binding" evidence="4">
    <location>
        <begin position="14"/>
        <end position="131"/>
    </location>
</feature>
<evidence type="ECO:0000256" key="2">
    <source>
        <dbReference type="ARBA" id="ARBA00023125"/>
    </source>
</evidence>
<evidence type="ECO:0000259" key="4">
    <source>
        <dbReference type="PROSITE" id="PS50042"/>
    </source>
</evidence>
<dbReference type="PANTHER" id="PTHR24567:SF74">
    <property type="entry name" value="HTH-TYPE TRANSCRIPTIONAL REGULATOR ARCR"/>
    <property type="match status" value="1"/>
</dbReference>
<dbReference type="SMART" id="SM00100">
    <property type="entry name" value="cNMP"/>
    <property type="match status" value="1"/>
</dbReference>
<dbReference type="InterPro" id="IPR014710">
    <property type="entry name" value="RmlC-like_jellyroll"/>
</dbReference>
<dbReference type="SMART" id="SM00419">
    <property type="entry name" value="HTH_CRP"/>
    <property type="match status" value="1"/>
</dbReference>
<dbReference type="KEGG" id="moc:BB934_29965"/>
<dbReference type="SUPFAM" id="SSF51206">
    <property type="entry name" value="cAMP-binding domain-like"/>
    <property type="match status" value="1"/>
</dbReference>